<dbReference type="InterPro" id="IPR003313">
    <property type="entry name" value="AraC-bd"/>
</dbReference>
<evidence type="ECO:0000256" key="3">
    <source>
        <dbReference type="ARBA" id="ARBA00023163"/>
    </source>
</evidence>
<dbReference type="InterPro" id="IPR009057">
    <property type="entry name" value="Homeodomain-like_sf"/>
</dbReference>
<dbReference type="PANTHER" id="PTHR43280:SF32">
    <property type="entry name" value="TRANSCRIPTIONAL REGULATORY PROTEIN"/>
    <property type="match status" value="1"/>
</dbReference>
<dbReference type="Gene3D" id="1.10.10.60">
    <property type="entry name" value="Homeodomain-like"/>
    <property type="match status" value="1"/>
</dbReference>
<comment type="caution">
    <text evidence="5">The sequence shown here is derived from an EMBL/GenBank/DDBJ whole genome shotgun (WGS) entry which is preliminary data.</text>
</comment>
<proteinExistence type="predicted"/>
<protein>
    <submittedName>
        <fullName evidence="5">AraC family transcriptional regulator</fullName>
    </submittedName>
</protein>
<dbReference type="PANTHER" id="PTHR43280">
    <property type="entry name" value="ARAC-FAMILY TRANSCRIPTIONAL REGULATOR"/>
    <property type="match status" value="1"/>
</dbReference>
<evidence type="ECO:0000259" key="4">
    <source>
        <dbReference type="PROSITE" id="PS01124"/>
    </source>
</evidence>
<evidence type="ECO:0000256" key="2">
    <source>
        <dbReference type="ARBA" id="ARBA00023125"/>
    </source>
</evidence>
<keyword evidence="1" id="KW-0805">Transcription regulation</keyword>
<dbReference type="InterPro" id="IPR037923">
    <property type="entry name" value="HTH-like"/>
</dbReference>
<sequence>MKDIPVHQLEKRGSIGMEIWRYQAGEIQNDTLDEEIMKAHRDDHYIFFIVEAGDTALMIDFNEIKFSPHTLYYILPGQVHHGLSDERAAGWFMAVDTMLIPPDYRKVFEGQLALQKPYLLDDGQMKQCMGLLDLLLQRFLEHEKSTFNVSIVHSLLQSFIGIAAGCYAEINDIDVRVSRPVELSRMFKQLLVDNYVAIKSPSVYAGMLNVSERYLNEVLKKATGFSVSYWILNEIMLEAKRLLYYSECNVKEVAHALGYDDHAYFSRLFKKAEGITPLTFRVTYRK</sequence>
<dbReference type="Pfam" id="PF12833">
    <property type="entry name" value="HTH_18"/>
    <property type="match status" value="1"/>
</dbReference>
<dbReference type="SUPFAM" id="SSF46689">
    <property type="entry name" value="Homeodomain-like"/>
    <property type="match status" value="1"/>
</dbReference>
<reference evidence="5 6" key="1">
    <citation type="submission" date="2020-09" db="EMBL/GenBank/DDBJ databases">
        <title>Novel species of Mucilaginibacter isolated from a glacier on the Tibetan Plateau.</title>
        <authorList>
            <person name="Liu Q."/>
            <person name="Xin Y.-H."/>
        </authorList>
    </citation>
    <scope>NUCLEOTIDE SEQUENCE [LARGE SCALE GENOMIC DNA]</scope>
    <source>
        <strain evidence="5 6">CGMCC 1.13878</strain>
    </source>
</reference>
<evidence type="ECO:0000313" key="5">
    <source>
        <dbReference type="EMBL" id="MBD1386164.1"/>
    </source>
</evidence>
<keyword evidence="6" id="KW-1185">Reference proteome</keyword>
<accession>A0ABR7X6F5</accession>
<dbReference type="Proteomes" id="UP000618754">
    <property type="component" value="Unassembled WGS sequence"/>
</dbReference>
<organism evidence="5 6">
    <name type="scientific">Mucilaginibacter rigui</name>
    <dbReference type="NCBI Taxonomy" id="534635"/>
    <lineage>
        <taxon>Bacteria</taxon>
        <taxon>Pseudomonadati</taxon>
        <taxon>Bacteroidota</taxon>
        <taxon>Sphingobacteriia</taxon>
        <taxon>Sphingobacteriales</taxon>
        <taxon>Sphingobacteriaceae</taxon>
        <taxon>Mucilaginibacter</taxon>
    </lineage>
</organism>
<dbReference type="SMART" id="SM00342">
    <property type="entry name" value="HTH_ARAC"/>
    <property type="match status" value="1"/>
</dbReference>
<keyword evidence="2" id="KW-0238">DNA-binding</keyword>
<dbReference type="Pfam" id="PF02311">
    <property type="entry name" value="AraC_binding"/>
    <property type="match status" value="1"/>
</dbReference>
<dbReference type="RefSeq" id="WP_191175983.1">
    <property type="nucleotide sequence ID" value="NZ_JACWMW010000002.1"/>
</dbReference>
<dbReference type="PROSITE" id="PS01124">
    <property type="entry name" value="HTH_ARAC_FAMILY_2"/>
    <property type="match status" value="1"/>
</dbReference>
<keyword evidence="3" id="KW-0804">Transcription</keyword>
<evidence type="ECO:0000313" key="6">
    <source>
        <dbReference type="Proteomes" id="UP000618754"/>
    </source>
</evidence>
<gene>
    <name evidence="5" type="ORF">IDJ75_12810</name>
</gene>
<dbReference type="InterPro" id="IPR018060">
    <property type="entry name" value="HTH_AraC"/>
</dbReference>
<dbReference type="PRINTS" id="PR00032">
    <property type="entry name" value="HTHARAC"/>
</dbReference>
<evidence type="ECO:0000256" key="1">
    <source>
        <dbReference type="ARBA" id="ARBA00023015"/>
    </source>
</evidence>
<name>A0ABR7X6F5_9SPHI</name>
<dbReference type="EMBL" id="JACWMW010000002">
    <property type="protein sequence ID" value="MBD1386164.1"/>
    <property type="molecule type" value="Genomic_DNA"/>
</dbReference>
<dbReference type="SUPFAM" id="SSF51215">
    <property type="entry name" value="Regulatory protein AraC"/>
    <property type="match status" value="1"/>
</dbReference>
<feature type="domain" description="HTH araC/xylS-type" evidence="4">
    <location>
        <begin position="185"/>
        <end position="283"/>
    </location>
</feature>
<dbReference type="InterPro" id="IPR020449">
    <property type="entry name" value="Tscrpt_reg_AraC-type_HTH"/>
</dbReference>